<protein>
    <submittedName>
        <fullName evidence="6">Rubrerythrin family protein</fullName>
    </submittedName>
</protein>
<dbReference type="GO" id="GO:0030026">
    <property type="term" value="P:intracellular manganese ion homeostasis"/>
    <property type="evidence" value="ECO:0007669"/>
    <property type="project" value="InterPro"/>
</dbReference>
<dbReference type="OrthoDB" id="9781287at2"/>
<organism evidence="6 7">
    <name type="scientific">Oceanispirochaeta crateris</name>
    <dbReference type="NCBI Taxonomy" id="2518645"/>
    <lineage>
        <taxon>Bacteria</taxon>
        <taxon>Pseudomonadati</taxon>
        <taxon>Spirochaetota</taxon>
        <taxon>Spirochaetia</taxon>
        <taxon>Spirochaetales</taxon>
        <taxon>Spirochaetaceae</taxon>
        <taxon>Oceanispirochaeta</taxon>
    </lineage>
</organism>
<feature type="transmembrane region" description="Helical" evidence="5">
    <location>
        <begin position="199"/>
        <end position="220"/>
    </location>
</feature>
<name>A0A5C1QL75_9SPIO</name>
<dbReference type="CDD" id="cd02431">
    <property type="entry name" value="Ferritin_CCC1_C"/>
    <property type="match status" value="1"/>
</dbReference>
<evidence type="ECO:0000256" key="4">
    <source>
        <dbReference type="ARBA" id="ARBA00023136"/>
    </source>
</evidence>
<evidence type="ECO:0000256" key="2">
    <source>
        <dbReference type="ARBA" id="ARBA00022692"/>
    </source>
</evidence>
<dbReference type="InterPro" id="IPR012347">
    <property type="entry name" value="Ferritin-like"/>
</dbReference>
<dbReference type="GO" id="GO:0005384">
    <property type="term" value="F:manganese ion transmembrane transporter activity"/>
    <property type="evidence" value="ECO:0007669"/>
    <property type="project" value="InterPro"/>
</dbReference>
<evidence type="ECO:0000256" key="3">
    <source>
        <dbReference type="ARBA" id="ARBA00022989"/>
    </source>
</evidence>
<dbReference type="Proteomes" id="UP000324209">
    <property type="component" value="Chromosome"/>
</dbReference>
<keyword evidence="3 5" id="KW-1133">Transmembrane helix</keyword>
<evidence type="ECO:0000256" key="1">
    <source>
        <dbReference type="ARBA" id="ARBA00004127"/>
    </source>
</evidence>
<dbReference type="InterPro" id="IPR009078">
    <property type="entry name" value="Ferritin-like_SF"/>
</dbReference>
<dbReference type="AlphaFoldDB" id="A0A5C1QL75"/>
<dbReference type="GO" id="GO:0012505">
    <property type="term" value="C:endomembrane system"/>
    <property type="evidence" value="ECO:0007669"/>
    <property type="project" value="UniProtKB-SubCell"/>
</dbReference>
<keyword evidence="2 5" id="KW-0812">Transmembrane</keyword>
<keyword evidence="7" id="KW-1185">Reference proteome</keyword>
<accession>A0A5C1QL75</accession>
<gene>
    <name evidence="6" type="ORF">EXM22_08850</name>
</gene>
<feature type="transmembrane region" description="Helical" evidence="5">
    <location>
        <begin position="133"/>
        <end position="158"/>
    </location>
</feature>
<dbReference type="InterPro" id="IPR008217">
    <property type="entry name" value="Ccc1_fam"/>
</dbReference>
<keyword evidence="4 5" id="KW-0472">Membrane</keyword>
<dbReference type="RefSeq" id="WP_149486168.1">
    <property type="nucleotide sequence ID" value="NZ_CP036150.1"/>
</dbReference>
<comment type="subcellular location">
    <subcellularLocation>
        <location evidence="1">Endomembrane system</location>
        <topology evidence="1">Multi-pass membrane protein</topology>
    </subcellularLocation>
</comment>
<dbReference type="EMBL" id="CP036150">
    <property type="protein sequence ID" value="QEN08088.1"/>
    <property type="molecule type" value="Genomic_DNA"/>
</dbReference>
<dbReference type="InterPro" id="IPR039376">
    <property type="entry name" value="Ferritin_CCC1_N"/>
</dbReference>
<feature type="transmembrane region" description="Helical" evidence="5">
    <location>
        <begin position="258"/>
        <end position="279"/>
    </location>
</feature>
<feature type="transmembrane region" description="Helical" evidence="5">
    <location>
        <begin position="226"/>
        <end position="246"/>
    </location>
</feature>
<dbReference type="Gene3D" id="1.20.1260.10">
    <property type="match status" value="1"/>
</dbReference>
<dbReference type="Pfam" id="PF01988">
    <property type="entry name" value="VIT1"/>
    <property type="match status" value="1"/>
</dbReference>
<dbReference type="CDD" id="cd01044">
    <property type="entry name" value="Ferritin_CCC1_N"/>
    <property type="match status" value="1"/>
</dbReference>
<evidence type="ECO:0000313" key="7">
    <source>
        <dbReference type="Proteomes" id="UP000324209"/>
    </source>
</evidence>
<dbReference type="KEGG" id="ock:EXM22_08850"/>
<evidence type="ECO:0000313" key="6">
    <source>
        <dbReference type="EMBL" id="QEN08088.1"/>
    </source>
</evidence>
<evidence type="ECO:0000256" key="5">
    <source>
        <dbReference type="SAM" id="Phobius"/>
    </source>
</evidence>
<feature type="transmembrane region" description="Helical" evidence="5">
    <location>
        <begin position="164"/>
        <end position="187"/>
    </location>
</feature>
<proteinExistence type="predicted"/>
<dbReference type="SUPFAM" id="SSF47240">
    <property type="entry name" value="Ferritin-like"/>
    <property type="match status" value="1"/>
</dbReference>
<reference evidence="6 7" key="1">
    <citation type="submission" date="2019-02" db="EMBL/GenBank/DDBJ databases">
        <title>Complete Genome Sequence and Methylome Analysis of free living Spirochaetas.</title>
        <authorList>
            <person name="Fomenkov A."/>
            <person name="Dubinina G."/>
            <person name="Leshcheva N."/>
            <person name="Mikheeva N."/>
            <person name="Grabovich M."/>
            <person name="Vincze T."/>
            <person name="Roberts R.J."/>
        </authorList>
    </citation>
    <scope>NUCLEOTIDE SEQUENCE [LARGE SCALE GENOMIC DNA]</scope>
    <source>
        <strain evidence="6 7">K2</strain>
    </source>
</reference>
<sequence length="287" mass="31998">MTKTTINKLLNEQQNEIDACALYKKVAVLIKDEKNKKTMELIAKDEYKHYTRLKELTGRDIKARSFRVTIHFWFIQIFGLTFGIKLLESVESKGIKSYSELDRSLKYMDEIIEDEERHETELIEMLDEERLKYVGAVVLGLNDALVELTGALAGFTIAFQDTKLIGLTGLITGISASFSMAASEYLATRHEGGDDAVKSSLYTGLAYVFTVIFLILPFSIVSNPFVALGVTLCIAVLIILGFNFYIAVAKGYNFKIRFLEMAAISLGVAGLSFVIGVLIKKFIGVDI</sequence>